<evidence type="ECO:0000313" key="3">
    <source>
        <dbReference type="Proteomes" id="UP000683246"/>
    </source>
</evidence>
<keyword evidence="3" id="KW-1185">Reference proteome</keyword>
<dbReference type="AlphaFoldDB" id="A0A8J8SGB5"/>
<sequence length="301" mass="35632">MSHTIEHNDKILELLQKVFDNHITEYIPVVGGNIKNVYFFRHRNKDYVLSVFTEHTNNMHNKYLNRRLIQNNIGVKQLISSGYDEGCYYEIHTKLVGDPYRRNDNLNRLIPQLFRNLVTIHRVDVSDSTGYGWIKHNGQGTYPSFNAFLEGFFQEVQNGFWENWYDLFMGDMLNKDIFYGFYDRMMMLSKFCEGKRYLVHGDFHLGNVIGIHGKITGIIDWDNALYGDYVYDISTLQMTLPNYPIYDMFHSNYVDSKIDTHCFLERFTCLSILRGLDALRFYAKKNKKCAYESVIRYLKLL</sequence>
<dbReference type="InterPro" id="IPR002575">
    <property type="entry name" value="Aminoglycoside_PTrfase"/>
</dbReference>
<dbReference type="Proteomes" id="UP000683246">
    <property type="component" value="Chromosome"/>
</dbReference>
<proteinExistence type="predicted"/>
<organism evidence="2 3">
    <name type="scientific">Vallitalea pronyensis</name>
    <dbReference type="NCBI Taxonomy" id="1348613"/>
    <lineage>
        <taxon>Bacteria</taxon>
        <taxon>Bacillati</taxon>
        <taxon>Bacillota</taxon>
        <taxon>Clostridia</taxon>
        <taxon>Lachnospirales</taxon>
        <taxon>Vallitaleaceae</taxon>
        <taxon>Vallitalea</taxon>
    </lineage>
</organism>
<evidence type="ECO:0000313" key="2">
    <source>
        <dbReference type="EMBL" id="QUI22600.1"/>
    </source>
</evidence>
<dbReference type="KEGG" id="vpy:HZI73_09930"/>
<dbReference type="Pfam" id="PF01636">
    <property type="entry name" value="APH"/>
    <property type="match status" value="1"/>
</dbReference>
<reference evidence="2" key="1">
    <citation type="submission" date="2020-07" db="EMBL/GenBank/DDBJ databases">
        <title>Vallitalea pronyensis genome.</title>
        <authorList>
            <person name="Postec A."/>
        </authorList>
    </citation>
    <scope>NUCLEOTIDE SEQUENCE</scope>
    <source>
        <strain evidence="2">FatNI3</strain>
    </source>
</reference>
<gene>
    <name evidence="2" type="ORF">HZI73_09930</name>
</gene>
<feature type="domain" description="Aminoglycoside phosphotransferase" evidence="1">
    <location>
        <begin position="28"/>
        <end position="238"/>
    </location>
</feature>
<dbReference type="Gene3D" id="3.30.200.150">
    <property type="match status" value="1"/>
</dbReference>
<dbReference type="SUPFAM" id="SSF56112">
    <property type="entry name" value="Protein kinase-like (PK-like)"/>
    <property type="match status" value="1"/>
</dbReference>
<name>A0A8J8SGB5_9FIRM</name>
<protein>
    <submittedName>
        <fullName evidence="2">Aminoglycoside phosphotransferase family protein</fullName>
    </submittedName>
</protein>
<dbReference type="RefSeq" id="WP_212698090.1">
    <property type="nucleotide sequence ID" value="NZ_CP058649.1"/>
</dbReference>
<dbReference type="EMBL" id="CP058649">
    <property type="protein sequence ID" value="QUI22600.1"/>
    <property type="molecule type" value="Genomic_DNA"/>
</dbReference>
<accession>A0A8J8SGB5</accession>
<dbReference type="InterPro" id="IPR011009">
    <property type="entry name" value="Kinase-like_dom_sf"/>
</dbReference>
<dbReference type="Gene3D" id="3.90.1200.10">
    <property type="match status" value="1"/>
</dbReference>
<evidence type="ECO:0000259" key="1">
    <source>
        <dbReference type="Pfam" id="PF01636"/>
    </source>
</evidence>